<name>A0ABT1DFN9_9ACTN</name>
<evidence type="ECO:0000256" key="1">
    <source>
        <dbReference type="ARBA" id="ARBA00008361"/>
    </source>
</evidence>
<dbReference type="PANTHER" id="PTHR44942">
    <property type="entry name" value="METHYLTRANSF_11 DOMAIN-CONTAINING PROTEIN"/>
    <property type="match status" value="1"/>
</dbReference>
<dbReference type="SUPFAM" id="SSF53335">
    <property type="entry name" value="S-adenosyl-L-methionine-dependent methyltransferases"/>
    <property type="match status" value="1"/>
</dbReference>
<keyword evidence="3" id="KW-0808">Transferase</keyword>
<sequence length="268" mass="29152">MTTGPYTGLATTFDTAADIYEQARPRYPARLFDDLAVTTGLDSSTARVLEIGAGTGKATRGLLARGWSVVALEPGRELAAVARRVLAGLGEVEVVESPFEQWDADGAEPFDLVVAATSWHWLDHQVAYRRAAQLLRPGGHLAIVATTHVCPTGADDFFNQVQPVYERLGLGDGSDGPEPPGKFTDPDVEAIRASGCFEEPVVHRYVWGQDYTAEQYLTLLSTYSGHIAMPAAQRQALFAEIRRMIAARPAGTVRKYYLNMVQTARRAG</sequence>
<dbReference type="InterPro" id="IPR029063">
    <property type="entry name" value="SAM-dependent_MTases_sf"/>
</dbReference>
<gene>
    <name evidence="5" type="ORF">M1L60_03280</name>
</gene>
<reference evidence="5 6" key="1">
    <citation type="submission" date="2022-06" db="EMBL/GenBank/DDBJ databases">
        <title>New Species of the Genus Actinoplanes, ActinopZanes ferrugineus.</title>
        <authorList>
            <person name="Ding P."/>
        </authorList>
    </citation>
    <scope>NUCLEOTIDE SEQUENCE [LARGE SCALE GENOMIC DNA]</scope>
    <source>
        <strain evidence="5 6">TRM88003</strain>
    </source>
</reference>
<dbReference type="GO" id="GO:0032259">
    <property type="term" value="P:methylation"/>
    <property type="evidence" value="ECO:0007669"/>
    <property type="project" value="UniProtKB-KW"/>
</dbReference>
<evidence type="ECO:0000313" key="6">
    <source>
        <dbReference type="Proteomes" id="UP001523369"/>
    </source>
</evidence>
<dbReference type="Proteomes" id="UP001523369">
    <property type="component" value="Unassembled WGS sequence"/>
</dbReference>
<dbReference type="CDD" id="cd02440">
    <property type="entry name" value="AdoMet_MTases"/>
    <property type="match status" value="1"/>
</dbReference>
<dbReference type="EMBL" id="JAMYJR010000002">
    <property type="protein sequence ID" value="MCO8269610.1"/>
    <property type="molecule type" value="Genomic_DNA"/>
</dbReference>
<organism evidence="5 6">
    <name type="scientific">Paractinoplanes aksuensis</name>
    <dbReference type="NCBI Taxonomy" id="2939490"/>
    <lineage>
        <taxon>Bacteria</taxon>
        <taxon>Bacillati</taxon>
        <taxon>Actinomycetota</taxon>
        <taxon>Actinomycetes</taxon>
        <taxon>Micromonosporales</taxon>
        <taxon>Micromonosporaceae</taxon>
        <taxon>Paractinoplanes</taxon>
    </lineage>
</organism>
<dbReference type="Pfam" id="PF08241">
    <property type="entry name" value="Methyltransf_11"/>
    <property type="match status" value="1"/>
</dbReference>
<keyword evidence="6" id="KW-1185">Reference proteome</keyword>
<dbReference type="GO" id="GO:0008168">
    <property type="term" value="F:methyltransferase activity"/>
    <property type="evidence" value="ECO:0007669"/>
    <property type="project" value="UniProtKB-KW"/>
</dbReference>
<dbReference type="Gene3D" id="3.40.50.150">
    <property type="entry name" value="Vaccinia Virus protein VP39"/>
    <property type="match status" value="1"/>
</dbReference>
<evidence type="ECO:0000259" key="4">
    <source>
        <dbReference type="Pfam" id="PF08241"/>
    </source>
</evidence>
<feature type="domain" description="Methyltransferase type 11" evidence="4">
    <location>
        <begin position="49"/>
        <end position="143"/>
    </location>
</feature>
<proteinExistence type="inferred from homology"/>
<dbReference type="PANTHER" id="PTHR44942:SF4">
    <property type="entry name" value="METHYLTRANSFERASE TYPE 11 DOMAIN-CONTAINING PROTEIN"/>
    <property type="match status" value="1"/>
</dbReference>
<dbReference type="InterPro" id="IPR013216">
    <property type="entry name" value="Methyltransf_11"/>
</dbReference>
<evidence type="ECO:0000313" key="5">
    <source>
        <dbReference type="EMBL" id="MCO8269610.1"/>
    </source>
</evidence>
<dbReference type="RefSeq" id="WP_253235745.1">
    <property type="nucleotide sequence ID" value="NZ_JAMYJR010000002.1"/>
</dbReference>
<evidence type="ECO:0000256" key="3">
    <source>
        <dbReference type="ARBA" id="ARBA00022679"/>
    </source>
</evidence>
<evidence type="ECO:0000256" key="2">
    <source>
        <dbReference type="ARBA" id="ARBA00022603"/>
    </source>
</evidence>
<comment type="caution">
    <text evidence="5">The sequence shown here is derived from an EMBL/GenBank/DDBJ whole genome shotgun (WGS) entry which is preliminary data.</text>
</comment>
<keyword evidence="2 5" id="KW-0489">Methyltransferase</keyword>
<dbReference type="InterPro" id="IPR051052">
    <property type="entry name" value="Diverse_substrate_MTase"/>
</dbReference>
<comment type="similarity">
    <text evidence="1">Belongs to the methyltransferase superfamily.</text>
</comment>
<protein>
    <submittedName>
        <fullName evidence="5">Class I SAM-dependent methyltransferase</fullName>
    </submittedName>
</protein>
<accession>A0ABT1DFN9</accession>